<evidence type="ECO:0000256" key="1">
    <source>
        <dbReference type="ARBA" id="ARBA00010062"/>
    </source>
</evidence>
<evidence type="ECO:0000313" key="5">
    <source>
        <dbReference type="EMBL" id="TBN57782.1"/>
    </source>
</evidence>
<dbReference type="InterPro" id="IPR051010">
    <property type="entry name" value="BCAA_transport"/>
</dbReference>
<evidence type="ECO:0000313" key="6">
    <source>
        <dbReference type="Proteomes" id="UP000294194"/>
    </source>
</evidence>
<dbReference type="Proteomes" id="UP000294194">
    <property type="component" value="Unassembled WGS sequence"/>
</dbReference>
<dbReference type="AlphaFoldDB" id="A0A4Q9GS12"/>
<dbReference type="Pfam" id="PF13458">
    <property type="entry name" value="Peripla_BP_6"/>
    <property type="match status" value="1"/>
</dbReference>
<proteinExistence type="inferred from homology"/>
<accession>A0A4Q9GS12</accession>
<comment type="caution">
    <text evidence="5">The sequence shown here is derived from an EMBL/GenBank/DDBJ whole genome shotgun (WGS) entry which is preliminary data.</text>
</comment>
<protein>
    <submittedName>
        <fullName evidence="5">Amino acid ABC transporter substrate-binding protein</fullName>
    </submittedName>
</protein>
<gene>
    <name evidence="5" type="ORF">EYE40_10500</name>
</gene>
<dbReference type="InterPro" id="IPR028081">
    <property type="entry name" value="Leu-bd"/>
</dbReference>
<dbReference type="RefSeq" id="WP_130981893.1">
    <property type="nucleotide sequence ID" value="NZ_SISG01000001.1"/>
</dbReference>
<feature type="signal peptide" evidence="3">
    <location>
        <begin position="1"/>
        <end position="22"/>
    </location>
</feature>
<dbReference type="Gene3D" id="3.40.50.2300">
    <property type="match status" value="2"/>
</dbReference>
<reference evidence="6" key="1">
    <citation type="submission" date="2019-02" db="EMBL/GenBank/DDBJ databases">
        <title>Glaciihabitans arcticus sp. nov., a psychrotolerant bacterium isolated from polar soil.</title>
        <authorList>
            <person name="Dahal R.H."/>
        </authorList>
    </citation>
    <scope>NUCLEOTIDE SEQUENCE [LARGE SCALE GENOMIC DNA]</scope>
    <source>
        <strain evidence="6">RP-3-7</strain>
    </source>
</reference>
<dbReference type="PANTHER" id="PTHR30483">
    <property type="entry name" value="LEUCINE-SPECIFIC-BINDING PROTEIN"/>
    <property type="match status" value="1"/>
</dbReference>
<name>A0A4Q9GS12_9MICO</name>
<dbReference type="EMBL" id="SISG01000001">
    <property type="protein sequence ID" value="TBN57782.1"/>
    <property type="molecule type" value="Genomic_DNA"/>
</dbReference>
<evidence type="ECO:0000256" key="3">
    <source>
        <dbReference type="SAM" id="SignalP"/>
    </source>
</evidence>
<dbReference type="SUPFAM" id="SSF53822">
    <property type="entry name" value="Periplasmic binding protein-like I"/>
    <property type="match status" value="1"/>
</dbReference>
<comment type="similarity">
    <text evidence="1">Belongs to the leucine-binding protein family.</text>
</comment>
<dbReference type="PANTHER" id="PTHR30483:SF6">
    <property type="entry name" value="PERIPLASMIC BINDING PROTEIN OF ABC TRANSPORTER FOR NATURAL AMINO ACIDS"/>
    <property type="match status" value="1"/>
</dbReference>
<sequence>MRRSLALGLVLATGLGGCSLLAPEPAPTPEQTFAITGDGVLRIGTLFGLTGANAATGGAMVAGVELAVRDINLAGGVNGVPVELFHRNSADDATGDPAGVSSVSLAALLERGVDVIIGPSSAAVATALLPAAGDVPLISPSAQVTTAGLFSTAPTSAGEAKTLSVALKDAGAKAVAVVHPQGVDGVALKKPTDVPYPAGAVDPAAVTAAIADADAVVLSGAPADVAALAPALLASGLSPAQLWFTRDSAGSYSDLLPGGALLGAHAIIAGATPDAAFVAALRQSDPGVASVRYAAEAYDATVLAALAAVAAGDDGAAAIARGLRPVSSGGIPCTSFGECIDTLASRDDVDYNGLSGRVGITESGGVGAGTHALFEYTEANRLVSAAK</sequence>
<organism evidence="5 6">
    <name type="scientific">Glaciihabitans arcticus</name>
    <dbReference type="NCBI Taxonomy" id="2668039"/>
    <lineage>
        <taxon>Bacteria</taxon>
        <taxon>Bacillati</taxon>
        <taxon>Actinomycetota</taxon>
        <taxon>Actinomycetes</taxon>
        <taxon>Micrococcales</taxon>
        <taxon>Microbacteriaceae</taxon>
        <taxon>Glaciihabitans</taxon>
    </lineage>
</organism>
<dbReference type="PROSITE" id="PS51257">
    <property type="entry name" value="PROKAR_LIPOPROTEIN"/>
    <property type="match status" value="1"/>
</dbReference>
<evidence type="ECO:0000259" key="4">
    <source>
        <dbReference type="Pfam" id="PF13458"/>
    </source>
</evidence>
<feature type="domain" description="Leucine-binding protein" evidence="4">
    <location>
        <begin position="41"/>
        <end position="326"/>
    </location>
</feature>
<dbReference type="InterPro" id="IPR028082">
    <property type="entry name" value="Peripla_BP_I"/>
</dbReference>
<keyword evidence="2 3" id="KW-0732">Signal</keyword>
<evidence type="ECO:0000256" key="2">
    <source>
        <dbReference type="ARBA" id="ARBA00022729"/>
    </source>
</evidence>
<feature type="chain" id="PRO_5020977059" evidence="3">
    <location>
        <begin position="23"/>
        <end position="387"/>
    </location>
</feature>
<keyword evidence="6" id="KW-1185">Reference proteome</keyword>